<gene>
    <name evidence="1" type="ORF">SOCEGT47_075790</name>
</gene>
<name>A0A4P2QCF9_SORCE</name>
<organism evidence="1 2">
    <name type="scientific">Sorangium cellulosum</name>
    <name type="common">Polyangium cellulosum</name>
    <dbReference type="NCBI Taxonomy" id="56"/>
    <lineage>
        <taxon>Bacteria</taxon>
        <taxon>Pseudomonadati</taxon>
        <taxon>Myxococcota</taxon>
        <taxon>Polyangia</taxon>
        <taxon>Polyangiales</taxon>
        <taxon>Polyangiaceae</taxon>
        <taxon>Sorangium</taxon>
    </lineage>
</organism>
<dbReference type="Proteomes" id="UP000295781">
    <property type="component" value="Chromosome"/>
</dbReference>
<dbReference type="AlphaFoldDB" id="A0A4P2QCF9"/>
<evidence type="ECO:0000313" key="1">
    <source>
        <dbReference type="EMBL" id="AUX27006.1"/>
    </source>
</evidence>
<accession>A0A4P2QCF9</accession>
<dbReference type="OrthoDB" id="6802137at2"/>
<proteinExistence type="predicted"/>
<protein>
    <recommendedName>
        <fullName evidence="3">Three-Cys-motif partner protein TcmP</fullName>
    </recommendedName>
</protein>
<sequence length="383" mass="43140">MQVPAQYQGREQSYLKHRVLEEYLLAWGHKLGSLAQRRRVRLCYVDVFAGPWQAKDAALADTSIAIGLDALEAAATTWRDKGYPIDVDAYFVEKDPLAFASLDRFINGHTGLVRTQAFPGEFGKHVDTIRRFLGSDPGFIFVDPTGWKGAAMRFIAPLLADSRQRDVLVNVMFDHINRFKDDPRQFLRDQMREFFGLEDRDMPAALGEEELFALYRRQLKAQCGVEYAADLAIPHPTVERTKFRLVVGGNSPAVLEVFRDAERKVIGAEAASVREQAALRAKEERTGQLTLLAAPPATDSRYESLHARAVAQAPRDVLAQLVAEKSIAFRKLWPGLLEAHHITRTGLGRLIWKMYKKGEIRILNLKPGERSVKDEHELSVAGH</sequence>
<dbReference type="RefSeq" id="WP_129354993.1">
    <property type="nucleotide sequence ID" value="NZ_CP012670.1"/>
</dbReference>
<evidence type="ECO:0000313" key="2">
    <source>
        <dbReference type="Proteomes" id="UP000295781"/>
    </source>
</evidence>
<dbReference type="InterPro" id="IPR031009">
    <property type="entry name" value="Tcm_partner"/>
</dbReference>
<dbReference type="NCBIfam" id="TIGR04474">
    <property type="entry name" value="tcm_partner"/>
    <property type="match status" value="1"/>
</dbReference>
<evidence type="ECO:0008006" key="3">
    <source>
        <dbReference type="Google" id="ProtNLM"/>
    </source>
</evidence>
<dbReference type="EMBL" id="CP012670">
    <property type="protein sequence ID" value="AUX27006.1"/>
    <property type="molecule type" value="Genomic_DNA"/>
</dbReference>
<reference evidence="1 2" key="1">
    <citation type="submission" date="2015-09" db="EMBL/GenBank/DDBJ databases">
        <title>Sorangium comparison.</title>
        <authorList>
            <person name="Zaburannyi N."/>
            <person name="Bunk B."/>
            <person name="Overmann J."/>
            <person name="Mueller R."/>
        </authorList>
    </citation>
    <scope>NUCLEOTIDE SEQUENCE [LARGE SCALE GENOMIC DNA]</scope>
    <source>
        <strain evidence="1 2">So ceGT47</strain>
    </source>
</reference>